<comment type="caution">
    <text evidence="3">The sequence shown here is derived from an EMBL/GenBank/DDBJ whole genome shotgun (WGS) entry which is preliminary data.</text>
</comment>
<dbReference type="InterPro" id="IPR013096">
    <property type="entry name" value="Cupin_2"/>
</dbReference>
<dbReference type="InterPro" id="IPR051610">
    <property type="entry name" value="GPI/OXD"/>
</dbReference>
<dbReference type="PANTHER" id="PTHR35848">
    <property type="entry name" value="OXALATE-BINDING PROTEIN"/>
    <property type="match status" value="1"/>
</dbReference>
<name>A0A9X5E5H7_9CYAN</name>
<keyword evidence="4" id="KW-1185">Reference proteome</keyword>
<proteinExistence type="predicted"/>
<evidence type="ECO:0000313" key="3">
    <source>
        <dbReference type="EMBL" id="NHC35288.1"/>
    </source>
</evidence>
<reference evidence="3 4" key="1">
    <citation type="journal article" date="2015" name="Genome Announc.">
        <title>Draft Genome Sequence of the Terrestrial Cyanobacterium Scytonema millei VB511283, Isolated from Eastern India.</title>
        <authorList>
            <person name="Sen D."/>
            <person name="Chandrababunaidu M.M."/>
            <person name="Singh D."/>
            <person name="Sanghi N."/>
            <person name="Ghorai A."/>
            <person name="Mishra G.P."/>
            <person name="Madduluri M."/>
            <person name="Adhikary S.P."/>
            <person name="Tripathy S."/>
        </authorList>
    </citation>
    <scope>NUCLEOTIDE SEQUENCE [LARGE SCALE GENOMIC DNA]</scope>
    <source>
        <strain evidence="3 4">VB511283</strain>
    </source>
</reference>
<dbReference type="Gene3D" id="2.60.120.10">
    <property type="entry name" value="Jelly Rolls"/>
    <property type="match status" value="1"/>
</dbReference>
<evidence type="ECO:0000256" key="1">
    <source>
        <dbReference type="ARBA" id="ARBA00022723"/>
    </source>
</evidence>
<evidence type="ECO:0000259" key="2">
    <source>
        <dbReference type="Pfam" id="PF07883"/>
    </source>
</evidence>
<dbReference type="RefSeq" id="WP_039716316.1">
    <property type="nucleotide sequence ID" value="NZ_JTJC03000002.1"/>
</dbReference>
<accession>A0A9X5E5H7</accession>
<evidence type="ECO:0000313" key="4">
    <source>
        <dbReference type="Proteomes" id="UP000031532"/>
    </source>
</evidence>
<sequence>MTAIDCEVQRSENATVANIGKLSQLNRFVFQLPSRAIEVEGKLFIKQILDLTSCEISFNKLPAKAAIPFYHKHKQNEEVYLFIQGKGEFQIDGKVFPIVEGTVVRVAPDGERTLRSISDKDLVYIVIQSRANSYEGHTILDGVAIDKKVSWLNSD</sequence>
<gene>
    <name evidence="3" type="ORF">QH73_0011555</name>
</gene>
<dbReference type="InterPro" id="IPR014710">
    <property type="entry name" value="RmlC-like_jellyroll"/>
</dbReference>
<dbReference type="Pfam" id="PF07883">
    <property type="entry name" value="Cupin_2"/>
    <property type="match status" value="1"/>
</dbReference>
<dbReference type="InterPro" id="IPR011051">
    <property type="entry name" value="RmlC_Cupin_sf"/>
</dbReference>
<dbReference type="GO" id="GO:0046872">
    <property type="term" value="F:metal ion binding"/>
    <property type="evidence" value="ECO:0007669"/>
    <property type="project" value="UniProtKB-KW"/>
</dbReference>
<dbReference type="EMBL" id="JTJC03000002">
    <property type="protein sequence ID" value="NHC35288.1"/>
    <property type="molecule type" value="Genomic_DNA"/>
</dbReference>
<dbReference type="AlphaFoldDB" id="A0A9X5E5H7"/>
<dbReference type="CDD" id="cd06985">
    <property type="entry name" value="cupin_BF4112"/>
    <property type="match status" value="1"/>
</dbReference>
<protein>
    <submittedName>
        <fullName evidence="3">Cupin domain-containing protein</fullName>
    </submittedName>
</protein>
<dbReference type="OrthoDB" id="9804028at2"/>
<dbReference type="PANTHER" id="PTHR35848:SF6">
    <property type="entry name" value="CUPIN TYPE-2 DOMAIN-CONTAINING PROTEIN"/>
    <property type="match status" value="1"/>
</dbReference>
<dbReference type="Proteomes" id="UP000031532">
    <property type="component" value="Unassembled WGS sequence"/>
</dbReference>
<organism evidence="3 4">
    <name type="scientific">Scytonema millei VB511283</name>
    <dbReference type="NCBI Taxonomy" id="1245923"/>
    <lineage>
        <taxon>Bacteria</taxon>
        <taxon>Bacillati</taxon>
        <taxon>Cyanobacteriota</taxon>
        <taxon>Cyanophyceae</taxon>
        <taxon>Nostocales</taxon>
        <taxon>Scytonemataceae</taxon>
        <taxon>Scytonema</taxon>
    </lineage>
</organism>
<feature type="domain" description="Cupin type-2" evidence="2">
    <location>
        <begin position="63"/>
        <end position="127"/>
    </location>
</feature>
<dbReference type="SUPFAM" id="SSF51182">
    <property type="entry name" value="RmlC-like cupins"/>
    <property type="match status" value="1"/>
</dbReference>
<keyword evidence="1" id="KW-0479">Metal-binding</keyword>